<feature type="transmembrane region" description="Helical" evidence="6">
    <location>
        <begin position="162"/>
        <end position="181"/>
    </location>
</feature>
<feature type="transmembrane region" description="Helical" evidence="6">
    <location>
        <begin position="121"/>
        <end position="150"/>
    </location>
</feature>
<gene>
    <name evidence="8" type="ORF">CGW93_01385</name>
</gene>
<evidence type="ECO:0000256" key="1">
    <source>
        <dbReference type="ARBA" id="ARBA00004141"/>
    </source>
</evidence>
<evidence type="ECO:0000256" key="4">
    <source>
        <dbReference type="ARBA" id="ARBA00022989"/>
    </source>
</evidence>
<dbReference type="GO" id="GO:0005886">
    <property type="term" value="C:plasma membrane"/>
    <property type="evidence" value="ECO:0007669"/>
    <property type="project" value="TreeGrafter"/>
</dbReference>
<dbReference type="PANTHER" id="PTHR10283:SF92">
    <property type="entry name" value="LOW-AFFINITY PHOSPHATE TRANSPORTER PHO91"/>
    <property type="match status" value="1"/>
</dbReference>
<feature type="transmembrane region" description="Helical" evidence="6">
    <location>
        <begin position="411"/>
        <end position="433"/>
    </location>
</feature>
<keyword evidence="3 6" id="KW-0812">Transmembrane</keyword>
<keyword evidence="4 6" id="KW-1133">Transmembrane helix</keyword>
<comment type="subcellular location">
    <subcellularLocation>
        <location evidence="1">Membrane</location>
        <topology evidence="1">Multi-pass membrane protein</topology>
    </subcellularLocation>
</comment>
<comment type="caution">
    <text evidence="8">The sequence shown here is derived from an EMBL/GenBank/DDBJ whole genome shotgun (WGS) entry which is preliminary data.</text>
</comment>
<feature type="transmembrane region" description="Helical" evidence="6">
    <location>
        <begin position="201"/>
        <end position="226"/>
    </location>
</feature>
<feature type="transmembrane region" description="Helical" evidence="6">
    <location>
        <begin position="75"/>
        <end position="94"/>
    </location>
</feature>
<dbReference type="InterPro" id="IPR004680">
    <property type="entry name" value="Cit_transptr-like_dom"/>
</dbReference>
<dbReference type="NCBIfam" id="TIGR00785">
    <property type="entry name" value="dass"/>
    <property type="match status" value="1"/>
</dbReference>
<keyword evidence="2" id="KW-0813">Transport</keyword>
<dbReference type="InterPro" id="IPR001898">
    <property type="entry name" value="SLC13A/DASS"/>
</dbReference>
<evidence type="ECO:0000256" key="2">
    <source>
        <dbReference type="ARBA" id="ARBA00022448"/>
    </source>
</evidence>
<evidence type="ECO:0000313" key="9">
    <source>
        <dbReference type="Proteomes" id="UP000216312"/>
    </source>
</evidence>
<dbReference type="GO" id="GO:0006797">
    <property type="term" value="P:polyphosphate metabolic process"/>
    <property type="evidence" value="ECO:0007669"/>
    <property type="project" value="TreeGrafter"/>
</dbReference>
<dbReference type="AlphaFoldDB" id="A0A257LV27"/>
<dbReference type="GO" id="GO:0006817">
    <property type="term" value="P:phosphate ion transport"/>
    <property type="evidence" value="ECO:0007669"/>
    <property type="project" value="TreeGrafter"/>
</dbReference>
<evidence type="ECO:0000313" key="8">
    <source>
        <dbReference type="EMBL" id="OYV03339.1"/>
    </source>
</evidence>
<feature type="transmembrane region" description="Helical" evidence="6">
    <location>
        <begin position="269"/>
        <end position="288"/>
    </location>
</feature>
<protein>
    <submittedName>
        <fullName evidence="8">Sodium:sulfate symporter</fullName>
    </submittedName>
</protein>
<dbReference type="Proteomes" id="UP000216312">
    <property type="component" value="Unassembled WGS sequence"/>
</dbReference>
<proteinExistence type="predicted"/>
<feature type="transmembrane region" description="Helical" evidence="6">
    <location>
        <begin position="30"/>
        <end position="63"/>
    </location>
</feature>
<evidence type="ECO:0000256" key="3">
    <source>
        <dbReference type="ARBA" id="ARBA00022692"/>
    </source>
</evidence>
<reference evidence="9" key="1">
    <citation type="submission" date="2017-07" db="EMBL/GenBank/DDBJ databases">
        <title>Novel pathways for hydrocarbon cycling and metabolic interdependencies in hydrothermal sediment communities.</title>
        <authorList>
            <person name="Dombrowski N."/>
            <person name="Seitz K."/>
            <person name="Teske A."/>
            <person name="Baker B."/>
        </authorList>
    </citation>
    <scope>NUCLEOTIDE SEQUENCE [LARGE SCALE GENOMIC DNA]</scope>
</reference>
<dbReference type="GO" id="GO:0005315">
    <property type="term" value="F:phosphate transmembrane transporter activity"/>
    <property type="evidence" value="ECO:0007669"/>
    <property type="project" value="TreeGrafter"/>
</dbReference>
<feature type="transmembrane region" description="Helical" evidence="6">
    <location>
        <begin position="332"/>
        <end position="352"/>
    </location>
</feature>
<evidence type="ECO:0000256" key="6">
    <source>
        <dbReference type="SAM" id="Phobius"/>
    </source>
</evidence>
<name>A0A257LV27_UNCW3</name>
<dbReference type="PANTHER" id="PTHR10283">
    <property type="entry name" value="SOLUTE CARRIER FAMILY 13 MEMBER"/>
    <property type="match status" value="1"/>
</dbReference>
<feature type="domain" description="Citrate transporter-like" evidence="7">
    <location>
        <begin position="39"/>
        <end position="382"/>
    </location>
</feature>
<evidence type="ECO:0000256" key="5">
    <source>
        <dbReference type="ARBA" id="ARBA00023136"/>
    </source>
</evidence>
<dbReference type="EMBL" id="NMUJ01000009">
    <property type="protein sequence ID" value="OYV03339.1"/>
    <property type="molecule type" value="Genomic_DNA"/>
</dbReference>
<sequence>MWRKILPVVVALVVFTLTLRVTVFNLPQRIALGILGIAVILWVTEVIPLYVTSFIILLLTTTVLARSLQMEFKPFLHAFFSPILLLFLGGFVLARAMHVYEVEELIANTILRHVGKRPYPVLLGFMVTTAFLSMWMSNTASTALMLAVALPVIKHAKEFSKSIVLGIPFAASIGGMCTPIGTPPNAIAIAALREAGYPVLFIEWMARSLPVGLLGIFITSVVLYTFYRPTITEIPVTIKRISIERNGKFTLAVLILTIVLWLTTRLHGVSSHIVALIPVMIFFGTGLLKRDDFRNLEWDILMLMGGGLALGEAIRVTGLGTRIVELLGIGNFSPFMVLVTFLIITTVLSNFMSNTSATAVIIPLAMACTGLLPILPIAIALAASTAMSLPISTPPNAIAYGSGYIKIKDMAVAGTLIGVFILIIIGISAMSWWRLF</sequence>
<organism evidence="8 9">
    <name type="scientific">candidate division WOR-3 bacterium 4484_18</name>
    <dbReference type="NCBI Taxonomy" id="2020626"/>
    <lineage>
        <taxon>Bacteria</taxon>
        <taxon>Bacteria division WOR-3</taxon>
    </lineage>
</organism>
<keyword evidence="5 6" id="KW-0472">Membrane</keyword>
<evidence type="ECO:0000259" key="7">
    <source>
        <dbReference type="Pfam" id="PF03600"/>
    </source>
</evidence>
<accession>A0A257LV27</accession>
<feature type="transmembrane region" description="Helical" evidence="6">
    <location>
        <begin position="364"/>
        <end position="391"/>
    </location>
</feature>
<feature type="transmembrane region" description="Helical" evidence="6">
    <location>
        <begin position="300"/>
        <end position="320"/>
    </location>
</feature>
<dbReference type="Pfam" id="PF03600">
    <property type="entry name" value="CitMHS"/>
    <property type="match status" value="1"/>
</dbReference>
<feature type="transmembrane region" description="Helical" evidence="6">
    <location>
        <begin position="247"/>
        <end position="263"/>
    </location>
</feature>